<evidence type="ECO:0000313" key="2">
    <source>
        <dbReference type="EMBL" id="EAT11674.1"/>
    </source>
</evidence>
<dbReference type="PROSITE" id="PS51257">
    <property type="entry name" value="PROKAR_LIPOPROTEIN"/>
    <property type="match status" value="1"/>
</dbReference>
<evidence type="ECO:0000256" key="1">
    <source>
        <dbReference type="SAM" id="MobiDB-lite"/>
    </source>
</evidence>
<evidence type="ECO:0000313" key="3">
    <source>
        <dbReference type="Proteomes" id="UP000004263"/>
    </source>
</evidence>
<accession>Q1N0J0</accession>
<feature type="region of interest" description="Disordered" evidence="1">
    <location>
        <begin position="1"/>
        <end position="22"/>
    </location>
</feature>
<dbReference type="EMBL" id="AAQH01000014">
    <property type="protein sequence ID" value="EAT11674.1"/>
    <property type="molecule type" value="Genomic_DNA"/>
</dbReference>
<reference evidence="2 3" key="1">
    <citation type="submission" date="2006-03" db="EMBL/GenBank/DDBJ databases">
        <authorList>
            <person name="Pinhassi J."/>
            <person name="Pedros-Alio C."/>
            <person name="Ferriera S."/>
            <person name="Johnson J."/>
            <person name="Kravitz S."/>
            <person name="Halpern A."/>
            <person name="Remington K."/>
            <person name="Beeson K."/>
            <person name="Tran B."/>
            <person name="Rogers Y.-H."/>
            <person name="Friedman R."/>
            <person name="Venter J.C."/>
        </authorList>
    </citation>
    <scope>NUCLEOTIDE SEQUENCE [LARGE SCALE GENOMIC DNA]</scope>
    <source>
        <strain evidence="2 3">RED65</strain>
    </source>
</reference>
<comment type="caution">
    <text evidence="2">The sequence shown here is derived from an EMBL/GenBank/DDBJ whole genome shotgun (WGS) entry which is preliminary data.</text>
</comment>
<dbReference type="AlphaFoldDB" id="Q1N0J0"/>
<protein>
    <submittedName>
        <fullName evidence="2">Uncharacterized protein</fullName>
    </submittedName>
</protein>
<dbReference type="RefSeq" id="WP_007016444.1">
    <property type="nucleotide sequence ID" value="NZ_AAQH01000014.1"/>
</dbReference>
<dbReference type="HOGENOM" id="CLU_2840975_0_0_6"/>
<sequence>MRKETNDSLDQDSVSVGGASTMPVTGACCGIRPSKEAMETDFAIDFSEAKQFLLPTAMQNTSKSE</sequence>
<gene>
    <name evidence="2" type="ORF">RED65_05987</name>
</gene>
<dbReference type="Proteomes" id="UP000004263">
    <property type="component" value="Unassembled WGS sequence"/>
</dbReference>
<dbReference type="STRING" id="207949.RED65_05987"/>
<proteinExistence type="predicted"/>
<organism evidence="2 3">
    <name type="scientific">Bermanella marisrubri</name>
    <dbReference type="NCBI Taxonomy" id="207949"/>
    <lineage>
        <taxon>Bacteria</taxon>
        <taxon>Pseudomonadati</taxon>
        <taxon>Pseudomonadota</taxon>
        <taxon>Gammaproteobacteria</taxon>
        <taxon>Oceanospirillales</taxon>
        <taxon>Oceanospirillaceae</taxon>
        <taxon>Bermanella</taxon>
    </lineage>
</organism>
<name>Q1N0J0_9GAMM</name>
<keyword evidence="3" id="KW-1185">Reference proteome</keyword>